<accession>A0A8S9PXS1</accession>
<dbReference type="InterPro" id="IPR015425">
    <property type="entry name" value="FH2_Formin"/>
</dbReference>
<dbReference type="EMBL" id="QGKX02001347">
    <property type="protein sequence ID" value="KAF3524580.1"/>
    <property type="molecule type" value="Genomic_DNA"/>
</dbReference>
<feature type="compositionally biased region" description="Low complexity" evidence="4">
    <location>
        <begin position="78"/>
        <end position="88"/>
    </location>
</feature>
<feature type="compositionally biased region" description="Low complexity" evidence="4">
    <location>
        <begin position="360"/>
        <end position="370"/>
    </location>
</feature>
<dbReference type="Gene3D" id="1.20.58.2220">
    <property type="entry name" value="Formin, FH2 domain"/>
    <property type="match status" value="1"/>
</dbReference>
<dbReference type="PROSITE" id="PS51444">
    <property type="entry name" value="FH2"/>
    <property type="match status" value="1"/>
</dbReference>
<comment type="caution">
    <text evidence="6">The sequence shown here is derived from an EMBL/GenBank/DDBJ whole genome shotgun (WGS) entry which is preliminary data.</text>
</comment>
<organism evidence="6 7">
    <name type="scientific">Brassica cretica</name>
    <name type="common">Mustard</name>
    <dbReference type="NCBI Taxonomy" id="69181"/>
    <lineage>
        <taxon>Eukaryota</taxon>
        <taxon>Viridiplantae</taxon>
        <taxon>Streptophyta</taxon>
        <taxon>Embryophyta</taxon>
        <taxon>Tracheophyta</taxon>
        <taxon>Spermatophyta</taxon>
        <taxon>Magnoliopsida</taxon>
        <taxon>eudicotyledons</taxon>
        <taxon>Gunneridae</taxon>
        <taxon>Pentapetalae</taxon>
        <taxon>rosids</taxon>
        <taxon>malvids</taxon>
        <taxon>Brassicales</taxon>
        <taxon>Brassicaceae</taxon>
        <taxon>Brassiceae</taxon>
        <taxon>Brassica</taxon>
    </lineage>
</organism>
<evidence type="ECO:0000256" key="4">
    <source>
        <dbReference type="SAM" id="MobiDB-lite"/>
    </source>
</evidence>
<sequence>MEQVTEVPLLRGRSSTSHSIIHNDSYELESPPPSIPAKKTAPPPPPSPPPIPVKKTAPAPPPPPPRPSPSPPPPPPMKKAAALSSSASRPPPAPRGASGGESSRAGSGQVKLKPLHWDKVNPDSDHSMVWDKIDRGSFSFDGDLMEALFGYVAVGKKSPEHDKPKSNSPTKIFILDPRKSQNSAIVLKSLGMTREELVEALVEGHDFVPETLERLARIAPSKEEQSAILEFDGGDAAKLADAEAFLFHLLKAVPTAFTRLNAFLFRANYYPEIAHHGRSLQTLDLACKELRSRGLFVKLLEAILKAGNRMNAGTARGNAQAFNLTALLKLSDVKSVDGKTTLLNFVVEEVVRSEGKRCGSNSNRSSSSNSAPQAMSKEEQEKEFLKLGLPIVGGLSSEFTNVKRAASVDYETVVATCSALAVRAKDARKVIAQCEGGRFVEKMMKFLDSVEEEVKIAREEERKVMELVKRTTEYYQAGASVKGKNPLHLFVIVRDFLAMVDKVCLDIMRNVQRRKVASSSESTSTQRNAVKFPVLPPNFMSDRSRSDSGESDSDM</sequence>
<dbReference type="SMART" id="SM00498">
    <property type="entry name" value="FH2"/>
    <property type="match status" value="1"/>
</dbReference>
<dbReference type="PANTHER" id="PTHR23213">
    <property type="entry name" value="FORMIN-RELATED"/>
    <property type="match status" value="1"/>
</dbReference>
<feature type="region of interest" description="Disordered" evidence="4">
    <location>
        <begin position="1"/>
        <end position="123"/>
    </location>
</feature>
<evidence type="ECO:0000259" key="5">
    <source>
        <dbReference type="PROSITE" id="PS51444"/>
    </source>
</evidence>
<comment type="similarity">
    <text evidence="1">Belongs to the formin-like family. Class-I subfamily.</text>
</comment>
<evidence type="ECO:0000256" key="2">
    <source>
        <dbReference type="RuleBase" id="RU361260"/>
    </source>
</evidence>
<name>A0A8S9PXS1_BRACR</name>
<keyword evidence="3" id="KW-0175">Coiled coil</keyword>
<feature type="region of interest" description="Disordered" evidence="4">
    <location>
        <begin position="515"/>
        <end position="555"/>
    </location>
</feature>
<proteinExistence type="inferred from homology"/>
<evidence type="ECO:0000256" key="3">
    <source>
        <dbReference type="SAM" id="Coils"/>
    </source>
</evidence>
<dbReference type="GO" id="GO:0051015">
    <property type="term" value="F:actin filament binding"/>
    <property type="evidence" value="ECO:0007669"/>
    <property type="project" value="InterPro"/>
</dbReference>
<feature type="compositionally biased region" description="Polar residues" evidence="4">
    <location>
        <begin position="517"/>
        <end position="528"/>
    </location>
</feature>
<feature type="coiled-coil region" evidence="3">
    <location>
        <begin position="440"/>
        <end position="467"/>
    </location>
</feature>
<dbReference type="GO" id="GO:0045010">
    <property type="term" value="P:actin nucleation"/>
    <property type="evidence" value="ECO:0007669"/>
    <property type="project" value="InterPro"/>
</dbReference>
<evidence type="ECO:0000256" key="1">
    <source>
        <dbReference type="ARBA" id="ARBA00025793"/>
    </source>
</evidence>
<dbReference type="PANTHER" id="PTHR23213:SF364">
    <property type="entry name" value="FORMIN-LIKE PROTEIN 8"/>
    <property type="match status" value="1"/>
</dbReference>
<dbReference type="Proteomes" id="UP000712600">
    <property type="component" value="Unassembled WGS sequence"/>
</dbReference>
<feature type="compositionally biased region" description="Polar residues" evidence="4">
    <location>
        <begin position="13"/>
        <end position="22"/>
    </location>
</feature>
<protein>
    <recommendedName>
        <fullName evidence="2">Formin-like protein</fullName>
    </recommendedName>
</protein>
<feature type="region of interest" description="Disordered" evidence="4">
    <location>
        <begin position="356"/>
        <end position="377"/>
    </location>
</feature>
<gene>
    <name evidence="6" type="ORF">F2Q69_00051278</name>
</gene>
<dbReference type="AlphaFoldDB" id="A0A8S9PXS1"/>
<dbReference type="InterPro" id="IPR042201">
    <property type="entry name" value="FH2_Formin_sf"/>
</dbReference>
<feature type="domain" description="FH2" evidence="5">
    <location>
        <begin position="102"/>
        <end position="526"/>
    </location>
</feature>
<dbReference type="SUPFAM" id="SSF101447">
    <property type="entry name" value="Formin homology 2 domain (FH2 domain)"/>
    <property type="match status" value="1"/>
</dbReference>
<reference evidence="6" key="1">
    <citation type="submission" date="2019-12" db="EMBL/GenBank/DDBJ databases">
        <title>Genome sequencing and annotation of Brassica cretica.</title>
        <authorList>
            <person name="Studholme D.J."/>
            <person name="Sarris P."/>
        </authorList>
    </citation>
    <scope>NUCLEOTIDE SEQUENCE</scope>
    <source>
        <strain evidence="6">PFS-109/04</strain>
        <tissue evidence="6">Leaf</tissue>
    </source>
</reference>
<feature type="compositionally biased region" description="Pro residues" evidence="4">
    <location>
        <begin position="30"/>
        <end position="77"/>
    </location>
</feature>
<dbReference type="Pfam" id="PF02181">
    <property type="entry name" value="FH2"/>
    <property type="match status" value="1"/>
</dbReference>
<evidence type="ECO:0000313" key="6">
    <source>
        <dbReference type="EMBL" id="KAF3524580.1"/>
    </source>
</evidence>
<dbReference type="InterPro" id="IPR027643">
    <property type="entry name" value="Formin-like_plant"/>
</dbReference>
<evidence type="ECO:0000313" key="7">
    <source>
        <dbReference type="Proteomes" id="UP000712600"/>
    </source>
</evidence>